<dbReference type="PIRSF" id="PIRSF037081">
    <property type="entry name" value="P-loop_All4644_prd"/>
    <property type="match status" value="1"/>
</dbReference>
<sequence length="169" mass="19312">MQTIEIPYRSLVILCGPAGCGKSTFARKHFKETQIVSSDRCRAMISDDEENMAVSGKAFKLFHMLIDMRLSFNRLTVADSTALTRPARKRLKKLANKHNFYTTLVLFNFPLELCLKQNASRERTVDPAVILKHQRQLKKTINDIPNEGYHRSFIMETGEVPEALVNIIT</sequence>
<organism evidence="1 2">
    <name type="scientific">Desulfoscipio geothermicus DSM 3669</name>
    <dbReference type="NCBI Taxonomy" id="1121426"/>
    <lineage>
        <taxon>Bacteria</taxon>
        <taxon>Bacillati</taxon>
        <taxon>Bacillota</taxon>
        <taxon>Clostridia</taxon>
        <taxon>Eubacteriales</taxon>
        <taxon>Desulfallaceae</taxon>
        <taxon>Desulfoscipio</taxon>
    </lineage>
</organism>
<proteinExistence type="predicted"/>
<name>A0A1I6DX86_9FIRM</name>
<evidence type="ECO:0000313" key="2">
    <source>
        <dbReference type="Proteomes" id="UP000199584"/>
    </source>
</evidence>
<gene>
    <name evidence="1" type="ORF">SAMN05660706_12041</name>
</gene>
<reference evidence="2" key="1">
    <citation type="submission" date="2016-10" db="EMBL/GenBank/DDBJ databases">
        <authorList>
            <person name="Varghese N."/>
            <person name="Submissions S."/>
        </authorList>
    </citation>
    <scope>NUCLEOTIDE SEQUENCE [LARGE SCALE GENOMIC DNA]</scope>
    <source>
        <strain evidence="2">DSM 3669</strain>
    </source>
</reference>
<dbReference type="PANTHER" id="PTHR12435">
    <property type="match status" value="1"/>
</dbReference>
<keyword evidence="1" id="KW-0808">Transferase</keyword>
<keyword evidence="1" id="KW-0418">Kinase</keyword>
<accession>A0A1I6DX86</accession>
<dbReference type="STRING" id="39060.SAMN05660706_12041"/>
<protein>
    <submittedName>
        <fullName evidence="1">Predicted kinase</fullName>
    </submittedName>
</protein>
<dbReference type="GO" id="GO:0016301">
    <property type="term" value="F:kinase activity"/>
    <property type="evidence" value="ECO:0007669"/>
    <property type="project" value="UniProtKB-KW"/>
</dbReference>
<dbReference type="SUPFAM" id="SSF52540">
    <property type="entry name" value="P-loop containing nucleoside triphosphate hydrolases"/>
    <property type="match status" value="1"/>
</dbReference>
<dbReference type="RefSeq" id="WP_165608305.1">
    <property type="nucleotide sequence ID" value="NZ_FOYM01000020.1"/>
</dbReference>
<dbReference type="Proteomes" id="UP000199584">
    <property type="component" value="Unassembled WGS sequence"/>
</dbReference>
<dbReference type="InterPro" id="IPR027417">
    <property type="entry name" value="P-loop_NTPase"/>
</dbReference>
<dbReference type="Pfam" id="PF13671">
    <property type="entry name" value="AAA_33"/>
    <property type="match status" value="1"/>
</dbReference>
<dbReference type="InterPro" id="IPR017101">
    <property type="entry name" value="P-loop_ATP/GTP-bd_All4644_prd"/>
</dbReference>
<dbReference type="EMBL" id="FOYM01000020">
    <property type="protein sequence ID" value="SFR10120.1"/>
    <property type="molecule type" value="Genomic_DNA"/>
</dbReference>
<evidence type="ECO:0000313" key="1">
    <source>
        <dbReference type="EMBL" id="SFR10120.1"/>
    </source>
</evidence>
<dbReference type="AlphaFoldDB" id="A0A1I6DX86"/>
<dbReference type="Gene3D" id="3.40.50.300">
    <property type="entry name" value="P-loop containing nucleotide triphosphate hydrolases"/>
    <property type="match status" value="1"/>
</dbReference>
<keyword evidence="2" id="KW-1185">Reference proteome</keyword>